<feature type="transmembrane region" description="Helical" evidence="7">
    <location>
        <begin position="354"/>
        <end position="374"/>
    </location>
</feature>
<feature type="transmembrane region" description="Helical" evidence="7">
    <location>
        <begin position="103"/>
        <end position="124"/>
    </location>
</feature>
<evidence type="ECO:0000256" key="7">
    <source>
        <dbReference type="SAM" id="Phobius"/>
    </source>
</evidence>
<feature type="transmembrane region" description="Helical" evidence="7">
    <location>
        <begin position="37"/>
        <end position="58"/>
    </location>
</feature>
<feature type="transmembrane region" description="Helical" evidence="7">
    <location>
        <begin position="263"/>
        <end position="280"/>
    </location>
</feature>
<feature type="transmembrane region" description="Helical" evidence="7">
    <location>
        <begin position="136"/>
        <end position="158"/>
    </location>
</feature>
<evidence type="ECO:0000256" key="6">
    <source>
        <dbReference type="ARBA" id="ARBA00023136"/>
    </source>
</evidence>
<evidence type="ECO:0000256" key="4">
    <source>
        <dbReference type="ARBA" id="ARBA00022692"/>
    </source>
</evidence>
<comment type="subcellular location">
    <subcellularLocation>
        <location evidence="1">Cell membrane</location>
        <topology evidence="1">Multi-pass membrane protein</topology>
    </subcellularLocation>
</comment>
<dbReference type="GO" id="GO:0005886">
    <property type="term" value="C:plasma membrane"/>
    <property type="evidence" value="ECO:0007669"/>
    <property type="project" value="UniProtKB-SubCell"/>
</dbReference>
<keyword evidence="3" id="KW-1003">Cell membrane</keyword>
<dbReference type="AlphaFoldDB" id="A0A382ADJ6"/>
<feature type="transmembrane region" description="Helical" evidence="7">
    <location>
        <begin position="164"/>
        <end position="184"/>
    </location>
</feature>
<evidence type="ECO:0000256" key="1">
    <source>
        <dbReference type="ARBA" id="ARBA00004651"/>
    </source>
</evidence>
<evidence type="ECO:0000313" key="8">
    <source>
        <dbReference type="EMBL" id="SVA99043.1"/>
    </source>
</evidence>
<organism evidence="8">
    <name type="scientific">marine metagenome</name>
    <dbReference type="NCBI Taxonomy" id="408172"/>
    <lineage>
        <taxon>unclassified sequences</taxon>
        <taxon>metagenomes</taxon>
        <taxon>ecological metagenomes</taxon>
    </lineage>
</organism>
<dbReference type="Pfam" id="PF03601">
    <property type="entry name" value="Cons_hypoth698"/>
    <property type="match status" value="1"/>
</dbReference>
<evidence type="ECO:0000256" key="5">
    <source>
        <dbReference type="ARBA" id="ARBA00022989"/>
    </source>
</evidence>
<name>A0A382ADJ6_9ZZZZ</name>
<dbReference type="EMBL" id="UINC01024759">
    <property type="protein sequence ID" value="SVA99043.1"/>
    <property type="molecule type" value="Genomic_DNA"/>
</dbReference>
<feature type="transmembrane region" description="Helical" evidence="7">
    <location>
        <begin position="300"/>
        <end position="317"/>
    </location>
</feature>
<feature type="transmembrane region" description="Helical" evidence="7">
    <location>
        <begin position="222"/>
        <end position="242"/>
    </location>
</feature>
<feature type="non-terminal residue" evidence="8">
    <location>
        <position position="421"/>
    </location>
</feature>
<evidence type="ECO:0000256" key="2">
    <source>
        <dbReference type="ARBA" id="ARBA00007977"/>
    </source>
</evidence>
<dbReference type="PANTHER" id="PTHR30106">
    <property type="entry name" value="INNER MEMBRANE PROTEIN YEIH-RELATED"/>
    <property type="match status" value="1"/>
</dbReference>
<proteinExistence type="inferred from homology"/>
<keyword evidence="6 7" id="KW-0472">Membrane</keyword>
<dbReference type="InterPro" id="IPR018383">
    <property type="entry name" value="UPF0324_pro"/>
</dbReference>
<feature type="transmembrane region" description="Helical" evidence="7">
    <location>
        <begin position="329"/>
        <end position="348"/>
    </location>
</feature>
<gene>
    <name evidence="8" type="ORF">METZ01_LOCUS151897</name>
</gene>
<dbReference type="PANTHER" id="PTHR30106:SF2">
    <property type="entry name" value="UPF0324 INNER MEMBRANE PROTEIN YEIH"/>
    <property type="match status" value="1"/>
</dbReference>
<reference evidence="8" key="1">
    <citation type="submission" date="2018-05" db="EMBL/GenBank/DDBJ databases">
        <authorList>
            <person name="Lanie J.A."/>
            <person name="Ng W.-L."/>
            <person name="Kazmierczak K.M."/>
            <person name="Andrzejewski T.M."/>
            <person name="Davidsen T.M."/>
            <person name="Wayne K.J."/>
            <person name="Tettelin H."/>
            <person name="Glass J.I."/>
            <person name="Rusch D."/>
            <person name="Podicherti R."/>
            <person name="Tsui H.-C.T."/>
            <person name="Winkler M.E."/>
        </authorList>
    </citation>
    <scope>NUCLEOTIDE SEQUENCE</scope>
</reference>
<sequence length="421" mass="44194">MPSRREFPGLVLAAGLAVLALVFTPLAFPGSPWVSPVVVAIVLGALVLNSPVAAWIGLAVENGREGDAYERGLRFAGKWVLRLAIVLMGLKASADLIEPQLLARVALVLVVTLPTTFFVTHAVAGLLRLRREMADLVAIGTMVCGASAINALAPTVFARRRDQGLAITAIFLFSVVALATLLPLGTALGLDVELSGLWAGLAVNDLSSSVAVGGQFGEDESVLAAMAKTVRIVLLGPLLVVFSQLRRRAPAEDRLRLRLASHLPLFVVGYLLLFGVRIIGDRVFAADGTLWAALLACNDQVVSFAVATVCASIGLQIHVRTLVDVGWRVAVTAGAAWVTIASLSLGLLTTGATGVTAVNAVGGLVALGFGFVAFRRWGPTPISLQARLDQGEPLTLSEAVELFDLLDREGPISLTVARRVL</sequence>
<keyword evidence="4 7" id="KW-0812">Transmembrane</keyword>
<comment type="similarity">
    <text evidence="2">Belongs to the UPF0324 family.</text>
</comment>
<evidence type="ECO:0000256" key="3">
    <source>
        <dbReference type="ARBA" id="ARBA00022475"/>
    </source>
</evidence>
<keyword evidence="5 7" id="KW-1133">Transmembrane helix</keyword>
<accession>A0A382ADJ6</accession>
<protein>
    <submittedName>
        <fullName evidence="8">Uncharacterized protein</fullName>
    </submittedName>
</protein>